<evidence type="ECO:0000313" key="2">
    <source>
        <dbReference type="EnsemblPlants" id="Solyc06g065550.2.1"/>
    </source>
</evidence>
<feature type="region of interest" description="Disordered" evidence="1">
    <location>
        <begin position="31"/>
        <end position="54"/>
    </location>
</feature>
<sequence length="54" mass="6168">MLHKLILELPASISHHIHQRSVLGMIQHSSHQATSLQQQGKEYGTMEQHVEDNI</sequence>
<accession>A0A3Q7GVU2</accession>
<dbReference type="Gramene" id="Solyc06g065550.2.1">
    <property type="protein sequence ID" value="Solyc06g065550.2.1"/>
    <property type="gene ID" value="Solyc06g065550.2"/>
</dbReference>
<feature type="compositionally biased region" description="Polar residues" evidence="1">
    <location>
        <begin position="31"/>
        <end position="40"/>
    </location>
</feature>
<reference evidence="2" key="1">
    <citation type="journal article" date="2012" name="Nature">
        <title>The tomato genome sequence provides insights into fleshy fruit evolution.</title>
        <authorList>
            <consortium name="Tomato Genome Consortium"/>
        </authorList>
    </citation>
    <scope>NUCLEOTIDE SEQUENCE [LARGE SCALE GENOMIC DNA]</scope>
    <source>
        <strain evidence="2">cv. Heinz 1706</strain>
    </source>
</reference>
<dbReference type="AlphaFoldDB" id="A0A3Q7GVU2"/>
<evidence type="ECO:0000313" key="3">
    <source>
        <dbReference type="Proteomes" id="UP000004994"/>
    </source>
</evidence>
<dbReference type="EnsemblPlants" id="Solyc06g065550.2.1">
    <property type="protein sequence ID" value="Solyc06g065550.2.1"/>
    <property type="gene ID" value="Solyc06g065550.2"/>
</dbReference>
<protein>
    <submittedName>
        <fullName evidence="2">Uncharacterized protein</fullName>
    </submittedName>
</protein>
<dbReference type="PaxDb" id="4081-Solyc06g065550.1.1"/>
<keyword evidence="3" id="KW-1185">Reference proteome</keyword>
<proteinExistence type="predicted"/>
<dbReference type="InParanoid" id="A0A3Q7GVU2"/>
<name>A0A3Q7GVU2_SOLLC</name>
<reference evidence="2" key="2">
    <citation type="submission" date="2019-01" db="UniProtKB">
        <authorList>
            <consortium name="EnsemblPlants"/>
        </authorList>
    </citation>
    <scope>IDENTIFICATION</scope>
    <source>
        <strain evidence="2">cv. Heinz 1706</strain>
    </source>
</reference>
<dbReference type="Proteomes" id="UP000004994">
    <property type="component" value="Chromosome 6"/>
</dbReference>
<evidence type="ECO:0000256" key="1">
    <source>
        <dbReference type="SAM" id="MobiDB-lite"/>
    </source>
</evidence>
<organism evidence="2">
    <name type="scientific">Solanum lycopersicum</name>
    <name type="common">Tomato</name>
    <name type="synonym">Lycopersicon esculentum</name>
    <dbReference type="NCBI Taxonomy" id="4081"/>
    <lineage>
        <taxon>Eukaryota</taxon>
        <taxon>Viridiplantae</taxon>
        <taxon>Streptophyta</taxon>
        <taxon>Embryophyta</taxon>
        <taxon>Tracheophyta</taxon>
        <taxon>Spermatophyta</taxon>
        <taxon>Magnoliopsida</taxon>
        <taxon>eudicotyledons</taxon>
        <taxon>Gunneridae</taxon>
        <taxon>Pentapetalae</taxon>
        <taxon>asterids</taxon>
        <taxon>lamiids</taxon>
        <taxon>Solanales</taxon>
        <taxon>Solanaceae</taxon>
        <taxon>Solanoideae</taxon>
        <taxon>Solaneae</taxon>
        <taxon>Solanum</taxon>
        <taxon>Solanum subgen. Lycopersicon</taxon>
    </lineage>
</organism>